<keyword evidence="4 5" id="KW-0472">Membrane</keyword>
<organism evidence="7 8">
    <name type="scientific">Steinernema glaseri</name>
    <dbReference type="NCBI Taxonomy" id="37863"/>
    <lineage>
        <taxon>Eukaryota</taxon>
        <taxon>Metazoa</taxon>
        <taxon>Ecdysozoa</taxon>
        <taxon>Nematoda</taxon>
        <taxon>Chromadorea</taxon>
        <taxon>Rhabditida</taxon>
        <taxon>Tylenchina</taxon>
        <taxon>Panagrolaimomorpha</taxon>
        <taxon>Strongyloidoidea</taxon>
        <taxon>Steinernematidae</taxon>
        <taxon>Steinernema</taxon>
    </lineage>
</organism>
<protein>
    <submittedName>
        <fullName evidence="8">Rhomboid domain-containing protein</fullName>
    </submittedName>
</protein>
<dbReference type="Gene3D" id="1.20.1540.10">
    <property type="entry name" value="Rhomboid-like"/>
    <property type="match status" value="1"/>
</dbReference>
<feature type="transmembrane region" description="Helical" evidence="5">
    <location>
        <begin position="142"/>
        <end position="160"/>
    </location>
</feature>
<dbReference type="SUPFAM" id="SSF144091">
    <property type="entry name" value="Rhomboid-like"/>
    <property type="match status" value="1"/>
</dbReference>
<evidence type="ECO:0000313" key="8">
    <source>
        <dbReference type="WBParaSite" id="L893_g17484.t1"/>
    </source>
</evidence>
<keyword evidence="2 5" id="KW-0812">Transmembrane</keyword>
<dbReference type="InterPro" id="IPR035952">
    <property type="entry name" value="Rhomboid-like_sf"/>
</dbReference>
<feature type="transmembrane region" description="Helical" evidence="5">
    <location>
        <begin position="81"/>
        <end position="99"/>
    </location>
</feature>
<dbReference type="InterPro" id="IPR022764">
    <property type="entry name" value="Peptidase_S54_rhomboid_dom"/>
</dbReference>
<evidence type="ECO:0000256" key="4">
    <source>
        <dbReference type="ARBA" id="ARBA00023136"/>
    </source>
</evidence>
<feature type="transmembrane region" description="Helical" evidence="5">
    <location>
        <begin position="167"/>
        <end position="184"/>
    </location>
</feature>
<feature type="transmembrane region" description="Helical" evidence="5">
    <location>
        <begin position="111"/>
        <end position="130"/>
    </location>
</feature>
<dbReference type="Proteomes" id="UP000095287">
    <property type="component" value="Unplaced"/>
</dbReference>
<evidence type="ECO:0000259" key="6">
    <source>
        <dbReference type="Pfam" id="PF01694"/>
    </source>
</evidence>
<accession>A0A1I7YM26</accession>
<evidence type="ECO:0000313" key="7">
    <source>
        <dbReference type="Proteomes" id="UP000095287"/>
    </source>
</evidence>
<reference evidence="8" key="1">
    <citation type="submission" date="2016-11" db="UniProtKB">
        <authorList>
            <consortium name="WormBaseParasite"/>
        </authorList>
    </citation>
    <scope>IDENTIFICATION</scope>
</reference>
<evidence type="ECO:0000256" key="1">
    <source>
        <dbReference type="ARBA" id="ARBA00004141"/>
    </source>
</evidence>
<dbReference type="GO" id="GO:0004252">
    <property type="term" value="F:serine-type endopeptidase activity"/>
    <property type="evidence" value="ECO:0007669"/>
    <property type="project" value="InterPro"/>
</dbReference>
<feature type="transmembrane region" description="Helical" evidence="5">
    <location>
        <begin position="12"/>
        <end position="33"/>
    </location>
</feature>
<dbReference type="WBParaSite" id="L893_g17484.t1">
    <property type="protein sequence ID" value="L893_g17484.t1"/>
    <property type="gene ID" value="L893_g17484"/>
</dbReference>
<keyword evidence="3 5" id="KW-1133">Transmembrane helix</keyword>
<evidence type="ECO:0000256" key="3">
    <source>
        <dbReference type="ARBA" id="ARBA00022989"/>
    </source>
</evidence>
<dbReference type="AlphaFoldDB" id="A0A1I7YM26"/>
<comment type="subcellular location">
    <subcellularLocation>
        <location evidence="1">Membrane</location>
        <topology evidence="1">Multi-pass membrane protein</topology>
    </subcellularLocation>
</comment>
<evidence type="ECO:0000256" key="5">
    <source>
        <dbReference type="SAM" id="Phobius"/>
    </source>
</evidence>
<dbReference type="Pfam" id="PF01694">
    <property type="entry name" value="Rhomboid"/>
    <property type="match status" value="1"/>
</dbReference>
<name>A0A1I7YM26_9BILA</name>
<feature type="transmembrane region" description="Helical" evidence="5">
    <location>
        <begin position="190"/>
        <end position="207"/>
    </location>
</feature>
<evidence type="ECO:0000256" key="2">
    <source>
        <dbReference type="ARBA" id="ARBA00022692"/>
    </source>
</evidence>
<dbReference type="GO" id="GO:0016020">
    <property type="term" value="C:membrane"/>
    <property type="evidence" value="ECO:0007669"/>
    <property type="project" value="UniProtKB-SubCell"/>
</dbReference>
<feature type="domain" description="Peptidase S54 rhomboid" evidence="6">
    <location>
        <begin position="79"/>
        <end position="184"/>
    </location>
</feature>
<sequence>MAKKLFRHLFNNICACILLLIVDFIQKALFGALRHDKIREIKLLASSNFDNQSEPTSTEHLFGLPGNQVTVLDYLLSFTEYLPLMMWSTLLCGAAHLLLSEEPKRPALGSSGLVTTYSAAVVVDTLCHFIDVSTEWKPATTVLLPPIFAAIILIYVFCYIPRSEEDVSHEIHIAGFVVGFFMRALPFGQLPIALGMLLLMTIGHIVLRQKKSHLYVLPLLREV</sequence>
<keyword evidence="7" id="KW-1185">Reference proteome</keyword>
<proteinExistence type="predicted"/>